<evidence type="ECO:0000313" key="2">
    <source>
        <dbReference type="Proteomes" id="UP000243588"/>
    </source>
</evidence>
<accession>A0A1G8DMG4</accession>
<proteinExistence type="predicted"/>
<keyword evidence="2" id="KW-1185">Reference proteome</keyword>
<dbReference type="EMBL" id="FNDQ01000007">
    <property type="protein sequence ID" value="SDH58886.1"/>
    <property type="molecule type" value="Genomic_DNA"/>
</dbReference>
<gene>
    <name evidence="1" type="ORF">SAMN05421818_10798</name>
</gene>
<protein>
    <submittedName>
        <fullName evidence="1">Uncharacterized protein</fullName>
    </submittedName>
</protein>
<name>A0A1G8DMG4_9FLAO</name>
<organism evidence="1 2">
    <name type="scientific">Myroides phaeus</name>
    <dbReference type="NCBI Taxonomy" id="702745"/>
    <lineage>
        <taxon>Bacteria</taxon>
        <taxon>Pseudomonadati</taxon>
        <taxon>Bacteroidota</taxon>
        <taxon>Flavobacteriia</taxon>
        <taxon>Flavobacteriales</taxon>
        <taxon>Flavobacteriaceae</taxon>
        <taxon>Myroides</taxon>
    </lineage>
</organism>
<evidence type="ECO:0000313" key="1">
    <source>
        <dbReference type="EMBL" id="SDH58886.1"/>
    </source>
</evidence>
<reference evidence="2" key="1">
    <citation type="submission" date="2016-10" db="EMBL/GenBank/DDBJ databases">
        <authorList>
            <person name="Varghese N."/>
            <person name="Submissions S."/>
        </authorList>
    </citation>
    <scope>NUCLEOTIDE SEQUENCE [LARGE SCALE GENOMIC DNA]</scope>
    <source>
        <strain evidence="2">DSM 23313</strain>
    </source>
</reference>
<dbReference type="Proteomes" id="UP000243588">
    <property type="component" value="Unassembled WGS sequence"/>
</dbReference>
<dbReference type="AlphaFoldDB" id="A0A1G8DMG4"/>
<dbReference type="STRING" id="702745.SAMN05421818_10798"/>
<sequence length="48" mass="5656">MKNYIYNTINKIIDCQINNKTTLTIHINKVNKKQQIPKTVNFTFISTN</sequence>